<reference evidence="2 3" key="1">
    <citation type="submission" date="2022-05" db="EMBL/GenBank/DDBJ databases">
        <authorList>
            <consortium name="Genoscope - CEA"/>
            <person name="William W."/>
        </authorList>
    </citation>
    <scope>NUCLEOTIDE SEQUENCE [LARGE SCALE GENOMIC DNA]</scope>
</reference>
<evidence type="ECO:0008006" key="4">
    <source>
        <dbReference type="Google" id="ProtNLM"/>
    </source>
</evidence>
<keyword evidence="1" id="KW-0812">Transmembrane</keyword>
<protein>
    <recommendedName>
        <fullName evidence="4">Vomeronasal type-1 receptor</fullName>
    </recommendedName>
</protein>
<gene>
    <name evidence="2" type="ORF">PEVE_00014644</name>
</gene>
<accession>A0ABN8RWZ7</accession>
<proteinExistence type="predicted"/>
<keyword evidence="1" id="KW-1133">Transmembrane helix</keyword>
<evidence type="ECO:0000313" key="3">
    <source>
        <dbReference type="Proteomes" id="UP001159427"/>
    </source>
</evidence>
<dbReference type="EMBL" id="CALNXI010002106">
    <property type="protein sequence ID" value="CAH3183073.1"/>
    <property type="molecule type" value="Genomic_DNA"/>
</dbReference>
<keyword evidence="3" id="KW-1185">Reference proteome</keyword>
<name>A0ABN8RWZ7_9CNID</name>
<feature type="non-terminal residue" evidence="2">
    <location>
        <position position="93"/>
    </location>
</feature>
<keyword evidence="1" id="KW-0472">Membrane</keyword>
<evidence type="ECO:0000313" key="2">
    <source>
        <dbReference type="EMBL" id="CAH3183073.1"/>
    </source>
</evidence>
<feature type="non-terminal residue" evidence="2">
    <location>
        <position position="1"/>
    </location>
</feature>
<dbReference type="Proteomes" id="UP001159427">
    <property type="component" value="Unassembled WGS sequence"/>
</dbReference>
<sequence>IRSPSLGHRLLASFNSSSLTMIFTRELFLHTSYFVLNLMMRKKQQMLLARRASYDEKTLTRRVASLASGYLTALLSSPGFLCIQVAILVTFIH</sequence>
<feature type="transmembrane region" description="Helical" evidence="1">
    <location>
        <begin position="70"/>
        <end position="92"/>
    </location>
</feature>
<comment type="caution">
    <text evidence="2">The sequence shown here is derived from an EMBL/GenBank/DDBJ whole genome shotgun (WGS) entry which is preliminary data.</text>
</comment>
<organism evidence="2 3">
    <name type="scientific">Porites evermanni</name>
    <dbReference type="NCBI Taxonomy" id="104178"/>
    <lineage>
        <taxon>Eukaryota</taxon>
        <taxon>Metazoa</taxon>
        <taxon>Cnidaria</taxon>
        <taxon>Anthozoa</taxon>
        <taxon>Hexacorallia</taxon>
        <taxon>Scleractinia</taxon>
        <taxon>Fungiina</taxon>
        <taxon>Poritidae</taxon>
        <taxon>Porites</taxon>
    </lineage>
</organism>
<evidence type="ECO:0000256" key="1">
    <source>
        <dbReference type="SAM" id="Phobius"/>
    </source>
</evidence>